<dbReference type="AlphaFoldDB" id="T1K7A3"/>
<reference evidence="1" key="2">
    <citation type="submission" date="2015-06" db="UniProtKB">
        <authorList>
            <consortium name="EnsemblMetazoa"/>
        </authorList>
    </citation>
    <scope>IDENTIFICATION</scope>
</reference>
<name>T1K7A3_TETUR</name>
<dbReference type="EnsemblMetazoa" id="tetur06g03500.1">
    <property type="protein sequence ID" value="tetur06g03500.1"/>
    <property type="gene ID" value="tetur06g03500"/>
</dbReference>
<dbReference type="HOGENOM" id="CLU_2530368_0_0_1"/>
<dbReference type="EMBL" id="CAEY01001801">
    <property type="status" value="NOT_ANNOTATED_CDS"/>
    <property type="molecule type" value="Genomic_DNA"/>
</dbReference>
<sequence>MFHQLLINSRNHVEDDESNINGNDKTKPILIIIVNATVSLDAVSTQHSNKTLNLKGLAFLSENLLFMDLLVRVSFGFFPLSNVF</sequence>
<dbReference type="Proteomes" id="UP000015104">
    <property type="component" value="Unassembled WGS sequence"/>
</dbReference>
<protein>
    <submittedName>
        <fullName evidence="1">Uncharacterized protein</fullName>
    </submittedName>
</protein>
<accession>T1K7A3</accession>
<proteinExistence type="predicted"/>
<keyword evidence="2" id="KW-1185">Reference proteome</keyword>
<evidence type="ECO:0000313" key="1">
    <source>
        <dbReference type="EnsemblMetazoa" id="tetur06g03500.1"/>
    </source>
</evidence>
<organism evidence="1 2">
    <name type="scientific">Tetranychus urticae</name>
    <name type="common">Two-spotted spider mite</name>
    <dbReference type="NCBI Taxonomy" id="32264"/>
    <lineage>
        <taxon>Eukaryota</taxon>
        <taxon>Metazoa</taxon>
        <taxon>Ecdysozoa</taxon>
        <taxon>Arthropoda</taxon>
        <taxon>Chelicerata</taxon>
        <taxon>Arachnida</taxon>
        <taxon>Acari</taxon>
        <taxon>Acariformes</taxon>
        <taxon>Trombidiformes</taxon>
        <taxon>Prostigmata</taxon>
        <taxon>Eleutherengona</taxon>
        <taxon>Raphignathae</taxon>
        <taxon>Tetranychoidea</taxon>
        <taxon>Tetranychidae</taxon>
        <taxon>Tetranychus</taxon>
    </lineage>
</organism>
<evidence type="ECO:0000313" key="2">
    <source>
        <dbReference type="Proteomes" id="UP000015104"/>
    </source>
</evidence>
<reference evidence="2" key="1">
    <citation type="submission" date="2011-08" db="EMBL/GenBank/DDBJ databases">
        <authorList>
            <person name="Rombauts S."/>
        </authorList>
    </citation>
    <scope>NUCLEOTIDE SEQUENCE</scope>
    <source>
        <strain evidence="2">London</strain>
    </source>
</reference>